<dbReference type="OrthoDB" id="3663113at2"/>
<dbReference type="RefSeq" id="WP_089300719.1">
    <property type="nucleotide sequence ID" value="NZ_FZNW01000006.1"/>
</dbReference>
<name>A0A238WGT4_9PSEU</name>
<gene>
    <name evidence="3" type="ORF">SAMN06265360_106149</name>
</gene>
<dbReference type="AlphaFoldDB" id="A0A238WGT4"/>
<organism evidence="3 4">
    <name type="scientific">Haloechinothrix alba</name>
    <dbReference type="NCBI Taxonomy" id="664784"/>
    <lineage>
        <taxon>Bacteria</taxon>
        <taxon>Bacillati</taxon>
        <taxon>Actinomycetota</taxon>
        <taxon>Actinomycetes</taxon>
        <taxon>Pseudonocardiales</taxon>
        <taxon>Pseudonocardiaceae</taxon>
        <taxon>Haloechinothrix</taxon>
    </lineage>
</organism>
<keyword evidence="2" id="KW-0812">Transmembrane</keyword>
<evidence type="ECO:0000256" key="1">
    <source>
        <dbReference type="SAM" id="MobiDB-lite"/>
    </source>
</evidence>
<evidence type="ECO:0000313" key="3">
    <source>
        <dbReference type="EMBL" id="SNR45648.1"/>
    </source>
</evidence>
<reference evidence="3 4" key="1">
    <citation type="submission" date="2017-06" db="EMBL/GenBank/DDBJ databases">
        <authorList>
            <person name="Kim H.J."/>
            <person name="Triplett B.A."/>
        </authorList>
    </citation>
    <scope>NUCLEOTIDE SEQUENCE [LARGE SCALE GENOMIC DNA]</scope>
    <source>
        <strain evidence="3 4">DSM 45207</strain>
    </source>
</reference>
<accession>A0A238WGT4</accession>
<feature type="transmembrane region" description="Helical" evidence="2">
    <location>
        <begin position="253"/>
        <end position="277"/>
    </location>
</feature>
<evidence type="ECO:0000313" key="4">
    <source>
        <dbReference type="Proteomes" id="UP000198348"/>
    </source>
</evidence>
<keyword evidence="2" id="KW-1133">Transmembrane helix</keyword>
<dbReference type="Proteomes" id="UP000198348">
    <property type="component" value="Unassembled WGS sequence"/>
</dbReference>
<sequence>MRVIRAGERVSGISDDIRAALTAFGRGQADTGGVALLGVTFPGETSLFEAVVLRPHAVHVVVGVHLQSPAMRLIAPLHGQWLADGRAVAGTDDPEDSPVVTALRDAHAALSTLSAATHATLPSGIVVAVGPYAHAITVPDAGEDGSVHVLHPSPASVRAALGGGRASPDGAARPCTIEHARAVMRLLVPDAQVLSAEQLAEEGFPAGDATSATSATSAHQAARPTPEAQDEQARPGRVGAQRLPPRRRRTRHVTWWALAGLALLLLVVLSAIGVAVATGDAETRPEPHATGDSAERNVRDVTFVPVTTSREPDCIAHTFGDAQMAVEQLTCAGILLGSFTARHDGREAAVSIAEFEFATPDDAHTFRDIVDTPGRGGAHDLATRTGRWPGEPPGFDGAVQHSDTRGSTVRVVLLAPPEHGVDGDLGRDRVLEAAADVPLGR</sequence>
<dbReference type="EMBL" id="FZNW01000006">
    <property type="protein sequence ID" value="SNR45648.1"/>
    <property type="molecule type" value="Genomic_DNA"/>
</dbReference>
<evidence type="ECO:0000256" key="2">
    <source>
        <dbReference type="SAM" id="Phobius"/>
    </source>
</evidence>
<protein>
    <submittedName>
        <fullName evidence="3">Uncharacterized protein</fullName>
    </submittedName>
</protein>
<feature type="compositionally biased region" description="Low complexity" evidence="1">
    <location>
        <begin position="209"/>
        <end position="222"/>
    </location>
</feature>
<proteinExistence type="predicted"/>
<feature type="region of interest" description="Disordered" evidence="1">
    <location>
        <begin position="206"/>
        <end position="246"/>
    </location>
</feature>
<keyword evidence="4" id="KW-1185">Reference proteome</keyword>
<keyword evidence="2" id="KW-0472">Membrane</keyword>